<comment type="similarity">
    <text evidence="1 8">Belongs to the GcvT family.</text>
</comment>
<dbReference type="GO" id="GO:0006730">
    <property type="term" value="P:one-carbon metabolic process"/>
    <property type="evidence" value="ECO:0007669"/>
    <property type="project" value="EnsemblFungi"/>
</dbReference>
<evidence type="ECO:0000256" key="8">
    <source>
        <dbReference type="RuleBase" id="RU003981"/>
    </source>
</evidence>
<dbReference type="Proteomes" id="UP000182444">
    <property type="component" value="Chromosome 1F"/>
</dbReference>
<dbReference type="SUPFAM" id="SSF101790">
    <property type="entry name" value="Aminomethyltransferase beta-barrel domain"/>
    <property type="match status" value="1"/>
</dbReference>
<evidence type="ECO:0000256" key="7">
    <source>
        <dbReference type="PIRSR" id="PIRSR006487-1"/>
    </source>
</evidence>
<evidence type="ECO:0000256" key="2">
    <source>
        <dbReference type="ARBA" id="ARBA00012616"/>
    </source>
</evidence>
<dbReference type="GO" id="GO:0005960">
    <property type="term" value="C:glycine cleavage complex"/>
    <property type="evidence" value="ECO:0007669"/>
    <property type="project" value="EnsemblFungi"/>
</dbReference>
<dbReference type="InterPro" id="IPR006223">
    <property type="entry name" value="GcvT"/>
</dbReference>
<comment type="function">
    <text evidence="8">The glycine cleavage system catalyzes the degradation of glycine.</text>
</comment>
<dbReference type="InterPro" id="IPR013977">
    <property type="entry name" value="GcvT_C"/>
</dbReference>
<comment type="catalytic activity">
    <reaction evidence="6 8">
        <text>N(6)-[(R)-S(8)-aminomethyldihydrolipoyl]-L-lysyl-[protein] + (6S)-5,6,7,8-tetrahydrofolate = N(6)-[(R)-dihydrolipoyl]-L-lysyl-[protein] + (6R)-5,10-methylene-5,6,7,8-tetrahydrofolate + NH4(+)</text>
        <dbReference type="Rhea" id="RHEA:16945"/>
        <dbReference type="Rhea" id="RHEA-COMP:10475"/>
        <dbReference type="Rhea" id="RHEA-COMP:10492"/>
        <dbReference type="ChEBI" id="CHEBI:15636"/>
        <dbReference type="ChEBI" id="CHEBI:28938"/>
        <dbReference type="ChEBI" id="CHEBI:57453"/>
        <dbReference type="ChEBI" id="CHEBI:83100"/>
        <dbReference type="ChEBI" id="CHEBI:83143"/>
        <dbReference type="EC" id="2.1.2.10"/>
    </reaction>
</comment>
<proteinExistence type="inferred from homology"/>
<organism evidence="11 13">
    <name type="scientific">Yarrowia lipolytica</name>
    <name type="common">Candida lipolytica</name>
    <dbReference type="NCBI Taxonomy" id="4952"/>
    <lineage>
        <taxon>Eukaryota</taxon>
        <taxon>Fungi</taxon>
        <taxon>Dikarya</taxon>
        <taxon>Ascomycota</taxon>
        <taxon>Saccharomycotina</taxon>
        <taxon>Dipodascomycetes</taxon>
        <taxon>Dipodascales</taxon>
        <taxon>Dipodascales incertae sedis</taxon>
        <taxon>Yarrowia</taxon>
    </lineage>
</organism>
<dbReference type="EMBL" id="KZ857324">
    <property type="protein sequence ID" value="RDW29212.1"/>
    <property type="molecule type" value="Genomic_DNA"/>
</dbReference>
<dbReference type="FunFam" id="2.40.30.110:FF:000002">
    <property type="entry name" value="Aminomethyltransferase"/>
    <property type="match status" value="1"/>
</dbReference>
<dbReference type="SMR" id="A0A1D8NLP5"/>
<feature type="domain" description="Aminomethyltransferase C-terminal" evidence="10">
    <location>
        <begin position="325"/>
        <end position="400"/>
    </location>
</feature>
<dbReference type="InterPro" id="IPR028896">
    <property type="entry name" value="GcvT/YgfZ/DmdA"/>
</dbReference>
<dbReference type="PANTHER" id="PTHR43757">
    <property type="entry name" value="AMINOMETHYLTRANSFERASE"/>
    <property type="match status" value="1"/>
</dbReference>
<dbReference type="Gene3D" id="3.30.1360.120">
    <property type="entry name" value="Probable tRNA modification gtpase trme, domain 1"/>
    <property type="match status" value="1"/>
</dbReference>
<evidence type="ECO:0000256" key="3">
    <source>
        <dbReference type="ARBA" id="ARBA00022576"/>
    </source>
</evidence>
<dbReference type="GO" id="GO:0008483">
    <property type="term" value="F:transaminase activity"/>
    <property type="evidence" value="ECO:0007669"/>
    <property type="project" value="UniProtKB-KW"/>
</dbReference>
<comment type="subcellular location">
    <subcellularLocation>
        <location evidence="8">Mitochondrion</location>
    </subcellularLocation>
</comment>
<evidence type="ECO:0000259" key="10">
    <source>
        <dbReference type="Pfam" id="PF08669"/>
    </source>
</evidence>
<reference evidence="11 13" key="1">
    <citation type="journal article" date="2016" name="PLoS ONE">
        <title>Sequence Assembly of Yarrowia lipolytica Strain W29/CLIB89 Shows Transposable Element Diversity.</title>
        <authorList>
            <person name="Magnan C."/>
            <person name="Yu J."/>
            <person name="Chang I."/>
            <person name="Jahn E."/>
            <person name="Kanomata Y."/>
            <person name="Wu J."/>
            <person name="Zeller M."/>
            <person name="Oakes M."/>
            <person name="Baldi P."/>
            <person name="Sandmeyer S."/>
        </authorList>
    </citation>
    <scope>NUCLEOTIDE SEQUENCE [LARGE SCALE GENOMIC DNA]</scope>
    <source>
        <strain evidence="11">CLIB89</strain>
        <strain evidence="13">CLIB89(W29)</strain>
    </source>
</reference>
<dbReference type="OMA" id="MPVQYPA"/>
<dbReference type="PANTHER" id="PTHR43757:SF2">
    <property type="entry name" value="AMINOMETHYLTRANSFERASE, MITOCHONDRIAL"/>
    <property type="match status" value="1"/>
</dbReference>
<dbReference type="Gene3D" id="4.10.1250.10">
    <property type="entry name" value="Aminomethyltransferase fragment"/>
    <property type="match status" value="1"/>
</dbReference>
<dbReference type="NCBIfam" id="NF001567">
    <property type="entry name" value="PRK00389.1"/>
    <property type="match status" value="1"/>
</dbReference>
<evidence type="ECO:0000259" key="9">
    <source>
        <dbReference type="Pfam" id="PF01571"/>
    </source>
</evidence>
<dbReference type="Gene3D" id="3.30.70.1400">
    <property type="entry name" value="Aminomethyltransferase beta-barrel domains"/>
    <property type="match status" value="1"/>
</dbReference>
<comment type="subunit">
    <text evidence="8">The glycine cleavage system is composed of four proteins: P, T, L and H.</text>
</comment>
<keyword evidence="3 8" id="KW-0032">Aminotransferase</keyword>
<dbReference type="InterPro" id="IPR027266">
    <property type="entry name" value="TrmE/GcvT-like"/>
</dbReference>
<evidence type="ECO:0000313" key="12">
    <source>
        <dbReference type="EMBL" id="RDW29212.1"/>
    </source>
</evidence>
<feature type="binding site" evidence="7">
    <location>
        <position position="233"/>
    </location>
    <ligand>
        <name>substrate</name>
    </ligand>
</feature>
<dbReference type="EMBL" id="CP017558">
    <property type="protein sequence ID" value="AOW06559.1"/>
    <property type="molecule type" value="Genomic_DNA"/>
</dbReference>
<evidence type="ECO:0000313" key="13">
    <source>
        <dbReference type="Proteomes" id="UP000182444"/>
    </source>
</evidence>
<keyword evidence="8" id="KW-0496">Mitochondrion</keyword>
<dbReference type="NCBIfam" id="TIGR00528">
    <property type="entry name" value="gcvT"/>
    <property type="match status" value="1"/>
</dbReference>
<gene>
    <name evidence="12" type="ORF">B0I71DRAFT_126185</name>
    <name evidence="11" type="ORF">YALI1_F04082g</name>
</gene>
<dbReference type="AlphaFoldDB" id="A0A1D8NLP5"/>
<evidence type="ECO:0000313" key="14">
    <source>
        <dbReference type="Proteomes" id="UP000256601"/>
    </source>
</evidence>
<dbReference type="eggNOG" id="KOG2770">
    <property type="taxonomic scope" value="Eukaryota"/>
</dbReference>
<dbReference type="InterPro" id="IPR006222">
    <property type="entry name" value="GCVT_N"/>
</dbReference>
<sequence length="406" mass="43990">MLRVAHFSRAAVSARAAIPTTRVALQRVARYSVDANLKKTPLFPLHEKLDAQFVDYAGFAMPVLYKGTTHIQSHNWVREKAGLFDVSHMLQHRFSGPAATEFLEKITPADLQALQPFTSTLSVLLTPEGGIVDDLIISKHGENDFYVVTNAGCRDKDLAFLAKESEPFGDKLVHDTIGGGLIALQGPEAAAALQKFTNYDLSQIKFGQSAWVDFGGNKYHVARGGYTGEDGFEVSIPDDAASVAFAEALLENDNVIAVGLAARDSLRLEAGMCLYGHELSEELTPVEAGLTWVVGKARRSGDRTGFNGSDKILAQIKDKSATKARVGLFNDGPAPREGVAILNEAGEKVGVVTSGCKSPSLNKNIGMGYVNKPFNKSGTKLTLDIRNKKRPAEVVKMPFVPHKYFK</sequence>
<dbReference type="Proteomes" id="UP000256601">
    <property type="component" value="Unassembled WGS sequence"/>
</dbReference>
<dbReference type="GO" id="GO:0006546">
    <property type="term" value="P:glycine catabolic process"/>
    <property type="evidence" value="ECO:0007669"/>
    <property type="project" value="InterPro"/>
</dbReference>
<dbReference type="Pfam" id="PF01571">
    <property type="entry name" value="GCV_T"/>
    <property type="match status" value="1"/>
</dbReference>
<dbReference type="GeneID" id="2907779"/>
<dbReference type="GO" id="GO:0005739">
    <property type="term" value="C:mitochondrion"/>
    <property type="evidence" value="ECO:0007669"/>
    <property type="project" value="UniProtKB-SubCell"/>
</dbReference>
<protein>
    <recommendedName>
        <fullName evidence="2 8">Aminomethyltransferase</fullName>
        <ecNumber evidence="2 8">2.1.2.10</ecNumber>
    </recommendedName>
    <alternativeName>
        <fullName evidence="5 8">Glycine cleavage system T protein</fullName>
    </alternativeName>
</protein>
<dbReference type="Pfam" id="PF08669">
    <property type="entry name" value="GCV_T_C"/>
    <property type="match status" value="1"/>
</dbReference>
<keyword evidence="8" id="KW-0809">Transit peptide</keyword>
<dbReference type="EC" id="2.1.2.10" evidence="2 8"/>
<evidence type="ECO:0000256" key="1">
    <source>
        <dbReference type="ARBA" id="ARBA00008609"/>
    </source>
</evidence>
<dbReference type="Gene3D" id="2.40.30.110">
    <property type="entry name" value="Aminomethyltransferase beta-barrel domains"/>
    <property type="match status" value="1"/>
</dbReference>
<evidence type="ECO:0000313" key="11">
    <source>
        <dbReference type="EMBL" id="AOW06559.1"/>
    </source>
</evidence>
<dbReference type="VEuPathDB" id="FungiDB:YALI0_F02849g"/>
<dbReference type="GO" id="GO:0004047">
    <property type="term" value="F:aminomethyltransferase activity"/>
    <property type="evidence" value="ECO:0007669"/>
    <property type="project" value="UniProtKB-EC"/>
</dbReference>
<dbReference type="FunFam" id="3.30.70.1400:FF:000001">
    <property type="entry name" value="Aminomethyltransferase"/>
    <property type="match status" value="1"/>
</dbReference>
<dbReference type="PIRSF" id="PIRSF006487">
    <property type="entry name" value="GcvT"/>
    <property type="match status" value="1"/>
</dbReference>
<dbReference type="InterPro" id="IPR029043">
    <property type="entry name" value="GcvT/YgfZ_C"/>
</dbReference>
<name>A0A1D8NLP5_YARLL</name>
<evidence type="ECO:0000256" key="5">
    <source>
        <dbReference type="ARBA" id="ARBA00031395"/>
    </source>
</evidence>
<evidence type="ECO:0000256" key="6">
    <source>
        <dbReference type="ARBA" id="ARBA00047665"/>
    </source>
</evidence>
<feature type="domain" description="GCVT N-terminal" evidence="9">
    <location>
        <begin position="44"/>
        <end position="296"/>
    </location>
</feature>
<keyword evidence="4 8" id="KW-0808">Transferase</keyword>
<dbReference type="KEGG" id="yli:2907779"/>
<dbReference type="VEuPathDB" id="FungiDB:YALI1_F04082g"/>
<accession>A0A1D8NLP5</accession>
<evidence type="ECO:0000256" key="4">
    <source>
        <dbReference type="ARBA" id="ARBA00022679"/>
    </source>
</evidence>
<reference evidence="12 14" key="2">
    <citation type="submission" date="2018-07" db="EMBL/GenBank/DDBJ databases">
        <title>Draft Genome Assemblies for Five Robust Yarrowia lipolytica Strains Exhibiting High Lipid Production and Pentose Sugar Utilization and Sugar Alcohol Secretion from Undetoxified Lignocellulosic Biomass Hydrolysates.</title>
        <authorList>
            <consortium name="DOE Joint Genome Institute"/>
            <person name="Walker C."/>
            <person name="Ryu S."/>
            <person name="Na H."/>
            <person name="Zane M."/>
            <person name="LaButti K."/>
            <person name="Lipzen A."/>
            <person name="Haridas S."/>
            <person name="Barry K."/>
            <person name="Grigoriev I.V."/>
            <person name="Quarterman J."/>
            <person name="Slininger P."/>
            <person name="Dien B."/>
            <person name="Trinh C.T."/>
        </authorList>
    </citation>
    <scope>NUCLEOTIDE SEQUENCE [LARGE SCALE GENOMIC DNA]</scope>
    <source>
        <strain evidence="12 14">YB392</strain>
    </source>
</reference>
<dbReference type="SUPFAM" id="SSF103025">
    <property type="entry name" value="Folate-binding domain"/>
    <property type="match status" value="1"/>
</dbReference>